<comment type="caution">
    <text evidence="1">The sequence shown here is derived from an EMBL/GenBank/DDBJ whole genome shotgun (WGS) entry which is preliminary data.</text>
</comment>
<gene>
    <name evidence="1" type="ORF">TNCT_255811</name>
</gene>
<organism evidence="1 2">
    <name type="scientific">Trichonephila clavata</name>
    <name type="common">Joro spider</name>
    <name type="synonym">Nephila clavata</name>
    <dbReference type="NCBI Taxonomy" id="2740835"/>
    <lineage>
        <taxon>Eukaryota</taxon>
        <taxon>Metazoa</taxon>
        <taxon>Ecdysozoa</taxon>
        <taxon>Arthropoda</taxon>
        <taxon>Chelicerata</taxon>
        <taxon>Arachnida</taxon>
        <taxon>Araneae</taxon>
        <taxon>Araneomorphae</taxon>
        <taxon>Entelegynae</taxon>
        <taxon>Araneoidea</taxon>
        <taxon>Nephilidae</taxon>
        <taxon>Trichonephila</taxon>
    </lineage>
</organism>
<accession>A0A8X6GVR7</accession>
<protein>
    <submittedName>
        <fullName evidence="1">Uncharacterized protein</fullName>
    </submittedName>
</protein>
<proteinExistence type="predicted"/>
<name>A0A8X6GVR7_TRICU</name>
<sequence length="89" mass="10237">MSEEHINLKLRHGVISLTKESSYVFLPLHIEIRLESVFGLCMDASSKKYFPVYILGSIEHDVGTSLNWQLERVEHKPLVSHIQSTFDNP</sequence>
<keyword evidence="2" id="KW-1185">Reference proteome</keyword>
<evidence type="ECO:0000313" key="2">
    <source>
        <dbReference type="Proteomes" id="UP000887116"/>
    </source>
</evidence>
<dbReference type="Proteomes" id="UP000887116">
    <property type="component" value="Unassembled WGS sequence"/>
</dbReference>
<dbReference type="EMBL" id="BMAO01026745">
    <property type="protein sequence ID" value="GFR12163.1"/>
    <property type="molecule type" value="Genomic_DNA"/>
</dbReference>
<dbReference type="AlphaFoldDB" id="A0A8X6GVR7"/>
<reference evidence="1" key="1">
    <citation type="submission" date="2020-07" db="EMBL/GenBank/DDBJ databases">
        <title>Multicomponent nature underlies the extraordinary mechanical properties of spider dragline silk.</title>
        <authorList>
            <person name="Kono N."/>
            <person name="Nakamura H."/>
            <person name="Mori M."/>
            <person name="Yoshida Y."/>
            <person name="Ohtoshi R."/>
            <person name="Malay A.D."/>
            <person name="Moran D.A.P."/>
            <person name="Tomita M."/>
            <person name="Numata K."/>
            <person name="Arakawa K."/>
        </authorList>
    </citation>
    <scope>NUCLEOTIDE SEQUENCE</scope>
</reference>
<evidence type="ECO:0000313" key="1">
    <source>
        <dbReference type="EMBL" id="GFR12163.1"/>
    </source>
</evidence>